<dbReference type="GO" id="GO:0046872">
    <property type="term" value="F:metal ion binding"/>
    <property type="evidence" value="ECO:0007669"/>
    <property type="project" value="UniProtKB-KW"/>
</dbReference>
<evidence type="ECO:0000256" key="2">
    <source>
        <dbReference type="ARBA" id="ARBA00022723"/>
    </source>
</evidence>
<comment type="similarity">
    <text evidence="1">Belongs to the indoleamine 2,3-dioxygenase family.</text>
</comment>
<evidence type="ECO:0000313" key="5">
    <source>
        <dbReference type="EMBL" id="KTB45006.1"/>
    </source>
</evidence>
<name>A0A0W0G8W9_MONRR</name>
<comment type="caution">
    <text evidence="4">The sequence shown here is derived from an EMBL/GenBank/DDBJ whole genome shotgun (WGS) entry which is preliminary data.</text>
</comment>
<keyword evidence="2" id="KW-0479">Metal-binding</keyword>
<dbReference type="EMBL" id="LATX01000153">
    <property type="protein sequence ID" value="KTB47057.1"/>
    <property type="molecule type" value="Genomic_DNA"/>
</dbReference>
<dbReference type="InterPro" id="IPR037217">
    <property type="entry name" value="Trp/Indoleamine_2_3_dOase-like"/>
</dbReference>
<gene>
    <name evidence="5" type="ORF">WG66_2417</name>
    <name evidence="4" type="ORF">WG66_2418</name>
    <name evidence="6" type="ORF">WG66_366</name>
</gene>
<dbReference type="Proteomes" id="UP000054988">
    <property type="component" value="Unassembled WGS sequence"/>
</dbReference>
<dbReference type="GO" id="GO:0020037">
    <property type="term" value="F:heme binding"/>
    <property type="evidence" value="ECO:0007669"/>
    <property type="project" value="InterPro"/>
</dbReference>
<proteinExistence type="inferred from homology"/>
<organism evidence="4 7">
    <name type="scientific">Moniliophthora roreri</name>
    <name type="common">Frosty pod rot fungus</name>
    <name type="synonym">Monilia roreri</name>
    <dbReference type="NCBI Taxonomy" id="221103"/>
    <lineage>
        <taxon>Eukaryota</taxon>
        <taxon>Fungi</taxon>
        <taxon>Dikarya</taxon>
        <taxon>Basidiomycota</taxon>
        <taxon>Agaricomycotina</taxon>
        <taxon>Agaricomycetes</taxon>
        <taxon>Agaricomycetidae</taxon>
        <taxon>Agaricales</taxon>
        <taxon>Marasmiineae</taxon>
        <taxon>Marasmiaceae</taxon>
        <taxon>Moniliophthora</taxon>
    </lineage>
</organism>
<dbReference type="Pfam" id="PF01231">
    <property type="entry name" value="IDO"/>
    <property type="match status" value="1"/>
</dbReference>
<dbReference type="InterPro" id="IPR000898">
    <property type="entry name" value="Indolamine_dOase"/>
</dbReference>
<sequence length="125" mass="14015">MHVLRDIVTSSADTQTLVSQLKALTTHIHTLCEMLLSIKKACDPDFFYNFVRPWLGGGTWVFEGEETDTDTLVGSSAAQSPLIQTLDAFLGTSDRTTKSKDLLRSMRTYMSRSHREFLEQLQNGG</sequence>
<dbReference type="GO" id="GO:0033754">
    <property type="term" value="F:indoleamine 2,3-dioxygenase activity"/>
    <property type="evidence" value="ECO:0007669"/>
    <property type="project" value="TreeGrafter"/>
</dbReference>
<evidence type="ECO:0000256" key="1">
    <source>
        <dbReference type="ARBA" id="ARBA00007119"/>
    </source>
</evidence>
<protein>
    <submittedName>
        <fullName evidence="4">Uncharacterized protein</fullName>
    </submittedName>
</protein>
<keyword evidence="3" id="KW-0408">Iron</keyword>
<dbReference type="AlphaFoldDB" id="A0A0W0G8W9"/>
<evidence type="ECO:0000313" key="7">
    <source>
        <dbReference type="Proteomes" id="UP000054988"/>
    </source>
</evidence>
<accession>A0A0W0G8W9</accession>
<dbReference type="GO" id="GO:0019441">
    <property type="term" value="P:L-tryptophan catabolic process to kynurenine"/>
    <property type="evidence" value="ECO:0007669"/>
    <property type="project" value="InterPro"/>
</dbReference>
<dbReference type="Gene3D" id="1.20.58.480">
    <property type="match status" value="1"/>
</dbReference>
<dbReference type="GO" id="GO:0005737">
    <property type="term" value="C:cytoplasm"/>
    <property type="evidence" value="ECO:0007669"/>
    <property type="project" value="TreeGrafter"/>
</dbReference>
<evidence type="ECO:0000313" key="4">
    <source>
        <dbReference type="EMBL" id="KTB45005.1"/>
    </source>
</evidence>
<evidence type="ECO:0000313" key="6">
    <source>
        <dbReference type="EMBL" id="KTB47057.1"/>
    </source>
</evidence>
<dbReference type="PANTHER" id="PTHR28657">
    <property type="entry name" value="INDOLEAMINE 2,3-DIOXYGENASE"/>
    <property type="match status" value="1"/>
</dbReference>
<dbReference type="PANTHER" id="PTHR28657:SF5">
    <property type="entry name" value="INDOLEAMINE 2,3-DIOXYGENASE"/>
    <property type="match status" value="1"/>
</dbReference>
<dbReference type="EMBL" id="LATX01000805">
    <property type="protein sequence ID" value="KTB45006.1"/>
    <property type="molecule type" value="Genomic_DNA"/>
</dbReference>
<evidence type="ECO:0000256" key="3">
    <source>
        <dbReference type="ARBA" id="ARBA00023004"/>
    </source>
</evidence>
<reference evidence="4 7" key="1">
    <citation type="submission" date="2015-12" db="EMBL/GenBank/DDBJ databases">
        <title>Draft genome sequence of Moniliophthora roreri, the causal agent of frosty pod rot of cacao.</title>
        <authorList>
            <person name="Aime M.C."/>
            <person name="Diaz-Valderrama J.R."/>
            <person name="Kijpornyongpan T."/>
            <person name="Phillips-Mora W."/>
        </authorList>
    </citation>
    <scope>NUCLEOTIDE SEQUENCE [LARGE SCALE GENOMIC DNA]</scope>
    <source>
        <strain evidence="4 7">MCA 2952</strain>
    </source>
</reference>
<dbReference type="SUPFAM" id="SSF140959">
    <property type="entry name" value="Indolic compounds 2,3-dioxygenase-like"/>
    <property type="match status" value="1"/>
</dbReference>
<dbReference type="GO" id="GO:0034354">
    <property type="term" value="P:'de novo' NAD+ biosynthetic process from L-tryptophan"/>
    <property type="evidence" value="ECO:0007669"/>
    <property type="project" value="TreeGrafter"/>
</dbReference>
<dbReference type="EMBL" id="LATX01000806">
    <property type="protein sequence ID" value="KTB45005.1"/>
    <property type="molecule type" value="Genomic_DNA"/>
</dbReference>